<dbReference type="InterPro" id="IPR044925">
    <property type="entry name" value="His-Me_finger_sf"/>
</dbReference>
<proteinExistence type="predicted"/>
<name>A0ABY2J6W2_9MICO</name>
<dbReference type="EMBL" id="SOGJ01000012">
    <property type="protein sequence ID" value="TFC99798.1"/>
    <property type="molecule type" value="Genomic_DNA"/>
</dbReference>
<gene>
    <name evidence="2" type="ORF">E3O65_05335</name>
</gene>
<keyword evidence="3" id="KW-1185">Reference proteome</keyword>
<accession>A0ABY2J6W2</accession>
<reference evidence="2 3" key="1">
    <citation type="submission" date="2019-03" db="EMBL/GenBank/DDBJ databases">
        <title>Genomics of glacier-inhabiting Cryobacterium strains.</title>
        <authorList>
            <person name="Liu Q."/>
            <person name="Xin Y.-H."/>
        </authorList>
    </citation>
    <scope>NUCLEOTIDE SEQUENCE [LARGE SCALE GENOMIC DNA]</scope>
    <source>
        <strain evidence="2 3">TMT4-23</strain>
    </source>
</reference>
<dbReference type="RefSeq" id="WP_134362703.1">
    <property type="nucleotide sequence ID" value="NZ_SOGJ01000012.1"/>
</dbReference>
<evidence type="ECO:0000313" key="2">
    <source>
        <dbReference type="EMBL" id="TFC99798.1"/>
    </source>
</evidence>
<protein>
    <recommendedName>
        <fullName evidence="4">HNH endonuclease</fullName>
    </recommendedName>
</protein>
<organism evidence="2 3">
    <name type="scientific">Cryobacterium breve</name>
    <dbReference type="NCBI Taxonomy" id="1259258"/>
    <lineage>
        <taxon>Bacteria</taxon>
        <taxon>Bacillati</taxon>
        <taxon>Actinomycetota</taxon>
        <taxon>Actinomycetes</taxon>
        <taxon>Micrococcales</taxon>
        <taxon>Microbacteriaceae</taxon>
        <taxon>Cryobacterium</taxon>
    </lineage>
</organism>
<dbReference type="InterPro" id="IPR044930">
    <property type="entry name" value="Homing_endonuclease_His-Me"/>
</dbReference>
<dbReference type="SUPFAM" id="SSF54060">
    <property type="entry name" value="His-Me finger endonucleases"/>
    <property type="match status" value="1"/>
</dbReference>
<comment type="caution">
    <text evidence="2">The sequence shown here is derived from an EMBL/GenBank/DDBJ whole genome shotgun (WGS) entry which is preliminary data.</text>
</comment>
<dbReference type="Proteomes" id="UP000298355">
    <property type="component" value="Unassembled WGS sequence"/>
</dbReference>
<evidence type="ECO:0000256" key="1">
    <source>
        <dbReference type="SAM" id="MobiDB-lite"/>
    </source>
</evidence>
<evidence type="ECO:0000313" key="3">
    <source>
        <dbReference type="Proteomes" id="UP000298355"/>
    </source>
</evidence>
<feature type="compositionally biased region" description="Basic and acidic residues" evidence="1">
    <location>
        <begin position="125"/>
        <end position="138"/>
    </location>
</feature>
<evidence type="ECO:0008006" key="4">
    <source>
        <dbReference type="Google" id="ProtNLM"/>
    </source>
</evidence>
<feature type="region of interest" description="Disordered" evidence="1">
    <location>
        <begin position="125"/>
        <end position="144"/>
    </location>
</feature>
<sequence>MTACDEFTGTRNAGGYGVLTKAVNGSRLAHRAALAEKLGRPVVGMARHTCDNPPCIEPSHLLDGTQAENVADAVARGRTRGGRYNQAECINGHALVDGNVRIKLRHDGYTERLCLECRRINSTKQSERRKAARHERGLIRTRKA</sequence>
<dbReference type="Gene3D" id="3.90.75.10">
    <property type="entry name" value="Homing Intron 3 (I-ppo) Encoded Endonuclease, Chain A"/>
    <property type="match status" value="1"/>
</dbReference>